<dbReference type="EMBL" id="CAJQZP010001060">
    <property type="protein sequence ID" value="CAG5013818.1"/>
    <property type="molecule type" value="Genomic_DNA"/>
</dbReference>
<feature type="domain" description="HTH myb-type" evidence="7">
    <location>
        <begin position="309"/>
        <end position="367"/>
    </location>
</feature>
<keyword evidence="4" id="KW-0539">Nucleus</keyword>
<comment type="caution">
    <text evidence="8">The sequence shown here is derived from an EMBL/GenBank/DDBJ whole genome shotgun (WGS) entry which is preliminary data.</text>
</comment>
<evidence type="ECO:0000256" key="4">
    <source>
        <dbReference type="ARBA" id="ARBA00023242"/>
    </source>
</evidence>
<dbReference type="PROSITE" id="PS50090">
    <property type="entry name" value="MYB_LIKE"/>
    <property type="match status" value="2"/>
</dbReference>
<evidence type="ECO:0000256" key="2">
    <source>
        <dbReference type="ARBA" id="ARBA00023125"/>
    </source>
</evidence>
<feature type="domain" description="Myb-like" evidence="6">
    <location>
        <begin position="316"/>
        <end position="363"/>
    </location>
</feature>
<dbReference type="GO" id="GO:0001006">
    <property type="term" value="F:RNA polymerase III type 3 promoter sequence-specific DNA binding"/>
    <property type="evidence" value="ECO:0007669"/>
    <property type="project" value="TreeGrafter"/>
</dbReference>
<feature type="domain" description="Myb-like" evidence="6">
    <location>
        <begin position="256"/>
        <end position="308"/>
    </location>
</feature>
<protein>
    <submittedName>
        <fullName evidence="8">(apollo) hypothetical protein</fullName>
    </submittedName>
</protein>
<evidence type="ECO:0000313" key="8">
    <source>
        <dbReference type="EMBL" id="CAG5013818.1"/>
    </source>
</evidence>
<feature type="compositionally biased region" description="Polar residues" evidence="5">
    <location>
        <begin position="30"/>
        <end position="40"/>
    </location>
</feature>
<evidence type="ECO:0000259" key="7">
    <source>
        <dbReference type="PROSITE" id="PS51294"/>
    </source>
</evidence>
<accession>A0A8S3XC06</accession>
<dbReference type="OrthoDB" id="2143914at2759"/>
<evidence type="ECO:0000259" key="6">
    <source>
        <dbReference type="PROSITE" id="PS50090"/>
    </source>
</evidence>
<dbReference type="Proteomes" id="UP000691718">
    <property type="component" value="Unassembled WGS sequence"/>
</dbReference>
<dbReference type="PANTHER" id="PTHR46621:SF1">
    <property type="entry name" value="SNRNA-ACTIVATING PROTEIN COMPLEX SUBUNIT 4"/>
    <property type="match status" value="1"/>
</dbReference>
<dbReference type="PROSITE" id="PS51294">
    <property type="entry name" value="HTH_MYB"/>
    <property type="match status" value="1"/>
</dbReference>
<evidence type="ECO:0000313" key="9">
    <source>
        <dbReference type="Proteomes" id="UP000691718"/>
    </source>
</evidence>
<evidence type="ECO:0000256" key="3">
    <source>
        <dbReference type="ARBA" id="ARBA00023163"/>
    </source>
</evidence>
<dbReference type="AlphaFoldDB" id="A0A8S3XC06"/>
<organism evidence="8 9">
    <name type="scientific">Parnassius apollo</name>
    <name type="common">Apollo butterfly</name>
    <name type="synonym">Papilio apollo</name>
    <dbReference type="NCBI Taxonomy" id="110799"/>
    <lineage>
        <taxon>Eukaryota</taxon>
        <taxon>Metazoa</taxon>
        <taxon>Ecdysozoa</taxon>
        <taxon>Arthropoda</taxon>
        <taxon>Hexapoda</taxon>
        <taxon>Insecta</taxon>
        <taxon>Pterygota</taxon>
        <taxon>Neoptera</taxon>
        <taxon>Endopterygota</taxon>
        <taxon>Lepidoptera</taxon>
        <taxon>Glossata</taxon>
        <taxon>Ditrysia</taxon>
        <taxon>Papilionoidea</taxon>
        <taxon>Papilionidae</taxon>
        <taxon>Parnassiinae</taxon>
        <taxon>Parnassini</taxon>
        <taxon>Parnassius</taxon>
        <taxon>Parnassius</taxon>
    </lineage>
</organism>
<reference evidence="8" key="1">
    <citation type="submission" date="2021-04" db="EMBL/GenBank/DDBJ databases">
        <authorList>
            <person name="Tunstrom K."/>
        </authorList>
    </citation>
    <scope>NUCLEOTIDE SEQUENCE</scope>
</reference>
<dbReference type="Pfam" id="PF13921">
    <property type="entry name" value="Myb_DNA-bind_6"/>
    <property type="match status" value="1"/>
</dbReference>
<dbReference type="InterPro" id="IPR051575">
    <property type="entry name" value="Myb-like_DNA-bd"/>
</dbReference>
<keyword evidence="9" id="KW-1185">Reference proteome</keyword>
<dbReference type="GO" id="GO:0019185">
    <property type="term" value="C:snRNA-activating protein complex"/>
    <property type="evidence" value="ECO:0007669"/>
    <property type="project" value="TreeGrafter"/>
</dbReference>
<dbReference type="SMART" id="SM00717">
    <property type="entry name" value="SANT"/>
    <property type="match status" value="4"/>
</dbReference>
<dbReference type="GO" id="GO:0042795">
    <property type="term" value="P:snRNA transcription by RNA polymerase II"/>
    <property type="evidence" value="ECO:0007669"/>
    <property type="project" value="TreeGrafter"/>
</dbReference>
<gene>
    <name evidence="8" type="ORF">PAPOLLO_LOCUS16005</name>
</gene>
<evidence type="ECO:0000256" key="1">
    <source>
        <dbReference type="ARBA" id="ARBA00023015"/>
    </source>
</evidence>
<sequence>MESDFEESDCDSETELQDLEQLTAVLVSDEPSTSAYNSQVPSPAASTHSSSSKVVQELTKIETALALNKLTNEKLRRLEKILVGRLHECKQKLNDIVESNNRNKYYDKRESFRYVNCGKPYFKDRANFVPPNNTDTITMQKSGMYDFSSISSAPGWTVKDKSNFISLLLKMSQDICKKEIESKISELEREAKRNPSIKIDKKIAALNKERDNVSKKLLKDLALPLNQEYDWDYIATKLNRRHSAQEYQTLWKLFLHPHVNKNSWSKHEHTSLQKIAHKNQFQDWDQIAETLGTKRTGYQCFVYFRTNISNTFTGQKWTKEEEEYLKRLIDYYKEDNYIPWGKVATSMENRTKIQIYNKYNRLIEQRKGRFLAEEDAVILTCVDHFGPNFRRMTSFLPGRSMTQLRIRYQILAKKRISTVWTVEEDNKLIKLMANQDSPSAYSSITKYFPGKDRMHIRSRHLTLVKWMKTHPNMDISKAPRRAARRLGHGQALDNLNKAIENLKCRIQSEVEDRRCKKVTKDSPEDVIEDAIMATLLNQTLKEEEAKKSELWEDEHLVLRDDMVISSQSLNATNLRKLLILFKSRLNKNQLISSKYCQDYPDLIKGEKEVCLVKMKSYSKKDTFKTIVKQLPDLFGTLRLGDLQYVLPPHYATITGCRKLMAWISDKKVNKVCDFNINVLIRKNSLLKEHFFLLMERFNSLFLWPMLLSNEPPQFNRNDIEKSIVSRPLPKCNLPVVGIGITIPEITSNIINDTIDLEESANNKDEINLIEISIDGTIINRSEEN</sequence>
<dbReference type="PANTHER" id="PTHR46621">
    <property type="entry name" value="SNRNA-ACTIVATING PROTEIN COMPLEX SUBUNIT 4"/>
    <property type="match status" value="1"/>
</dbReference>
<dbReference type="GO" id="GO:0000978">
    <property type="term" value="F:RNA polymerase II cis-regulatory region sequence-specific DNA binding"/>
    <property type="evidence" value="ECO:0007669"/>
    <property type="project" value="TreeGrafter"/>
</dbReference>
<feature type="region of interest" description="Disordered" evidence="5">
    <location>
        <begin position="28"/>
        <end position="53"/>
    </location>
</feature>
<dbReference type="InterPro" id="IPR001005">
    <property type="entry name" value="SANT/Myb"/>
</dbReference>
<dbReference type="InterPro" id="IPR017930">
    <property type="entry name" value="Myb_dom"/>
</dbReference>
<keyword evidence="3" id="KW-0804">Transcription</keyword>
<dbReference type="GO" id="GO:0042796">
    <property type="term" value="P:snRNA transcription by RNA polymerase III"/>
    <property type="evidence" value="ECO:0007669"/>
    <property type="project" value="TreeGrafter"/>
</dbReference>
<evidence type="ECO:0000256" key="5">
    <source>
        <dbReference type="SAM" id="MobiDB-lite"/>
    </source>
</evidence>
<keyword evidence="1" id="KW-0805">Transcription regulation</keyword>
<dbReference type="CDD" id="cd00167">
    <property type="entry name" value="SANT"/>
    <property type="match status" value="2"/>
</dbReference>
<keyword evidence="2" id="KW-0238">DNA-binding</keyword>
<name>A0A8S3XC06_PARAO</name>
<proteinExistence type="predicted"/>
<feature type="compositionally biased region" description="Low complexity" evidence="5">
    <location>
        <begin position="41"/>
        <end position="52"/>
    </location>
</feature>